<dbReference type="Proteomes" id="UP000307440">
    <property type="component" value="Unassembled WGS sequence"/>
</dbReference>
<reference evidence="2 3" key="1">
    <citation type="journal article" date="2019" name="Nat. Ecol. Evol.">
        <title>Megaphylogeny resolves global patterns of mushroom evolution.</title>
        <authorList>
            <person name="Varga T."/>
            <person name="Krizsan K."/>
            <person name="Foldi C."/>
            <person name="Dima B."/>
            <person name="Sanchez-Garcia M."/>
            <person name="Sanchez-Ramirez S."/>
            <person name="Szollosi G.J."/>
            <person name="Szarkandi J.G."/>
            <person name="Papp V."/>
            <person name="Albert L."/>
            <person name="Andreopoulos W."/>
            <person name="Angelini C."/>
            <person name="Antonin V."/>
            <person name="Barry K.W."/>
            <person name="Bougher N.L."/>
            <person name="Buchanan P."/>
            <person name="Buyck B."/>
            <person name="Bense V."/>
            <person name="Catcheside P."/>
            <person name="Chovatia M."/>
            <person name="Cooper J."/>
            <person name="Damon W."/>
            <person name="Desjardin D."/>
            <person name="Finy P."/>
            <person name="Geml J."/>
            <person name="Haridas S."/>
            <person name="Hughes K."/>
            <person name="Justo A."/>
            <person name="Karasinski D."/>
            <person name="Kautmanova I."/>
            <person name="Kiss B."/>
            <person name="Kocsube S."/>
            <person name="Kotiranta H."/>
            <person name="LaButti K.M."/>
            <person name="Lechner B.E."/>
            <person name="Liimatainen K."/>
            <person name="Lipzen A."/>
            <person name="Lukacs Z."/>
            <person name="Mihaltcheva S."/>
            <person name="Morgado L.N."/>
            <person name="Niskanen T."/>
            <person name="Noordeloos M.E."/>
            <person name="Ohm R.A."/>
            <person name="Ortiz-Santana B."/>
            <person name="Ovrebo C."/>
            <person name="Racz N."/>
            <person name="Riley R."/>
            <person name="Savchenko A."/>
            <person name="Shiryaev A."/>
            <person name="Soop K."/>
            <person name="Spirin V."/>
            <person name="Szebenyi C."/>
            <person name="Tomsovsky M."/>
            <person name="Tulloss R.E."/>
            <person name="Uehling J."/>
            <person name="Grigoriev I.V."/>
            <person name="Vagvolgyi C."/>
            <person name="Papp T."/>
            <person name="Martin F.M."/>
            <person name="Miettinen O."/>
            <person name="Hibbett D.S."/>
            <person name="Nagy L.G."/>
        </authorList>
    </citation>
    <scope>NUCLEOTIDE SEQUENCE [LARGE SCALE GENOMIC DNA]</scope>
    <source>
        <strain evidence="2 3">CBS 121175</strain>
    </source>
</reference>
<sequence>ASPDLSESTVGLHFVDSDDEPDVHEADYSHYSQQMDDLMDGEDPEGNAKGAENEGSDDDEGFVYTGVDAPDISSLSYQDQLRDVLDQDNTESSANDANEVEISLMVDDNSEPLVCNIYLSSSI</sequence>
<evidence type="ECO:0000313" key="3">
    <source>
        <dbReference type="Proteomes" id="UP000307440"/>
    </source>
</evidence>
<gene>
    <name evidence="2" type="ORF">FA15DRAFT_575908</name>
</gene>
<feature type="non-terminal residue" evidence="2">
    <location>
        <position position="123"/>
    </location>
</feature>
<name>A0A5C3L198_COPMA</name>
<feature type="region of interest" description="Disordered" evidence="1">
    <location>
        <begin position="1"/>
        <end position="67"/>
    </location>
</feature>
<protein>
    <submittedName>
        <fullName evidence="2">Uncharacterized protein</fullName>
    </submittedName>
</protein>
<dbReference type="OrthoDB" id="10583224at2759"/>
<evidence type="ECO:0000256" key="1">
    <source>
        <dbReference type="SAM" id="MobiDB-lite"/>
    </source>
</evidence>
<accession>A0A5C3L198</accession>
<keyword evidence="3" id="KW-1185">Reference proteome</keyword>
<dbReference type="EMBL" id="ML210253">
    <property type="protein sequence ID" value="TFK21978.1"/>
    <property type="molecule type" value="Genomic_DNA"/>
</dbReference>
<dbReference type="AlphaFoldDB" id="A0A5C3L198"/>
<feature type="non-terminal residue" evidence="2">
    <location>
        <position position="1"/>
    </location>
</feature>
<proteinExistence type="predicted"/>
<evidence type="ECO:0000313" key="2">
    <source>
        <dbReference type="EMBL" id="TFK21978.1"/>
    </source>
</evidence>
<organism evidence="2 3">
    <name type="scientific">Coprinopsis marcescibilis</name>
    <name type="common">Agaric fungus</name>
    <name type="synonym">Psathyrella marcescibilis</name>
    <dbReference type="NCBI Taxonomy" id="230819"/>
    <lineage>
        <taxon>Eukaryota</taxon>
        <taxon>Fungi</taxon>
        <taxon>Dikarya</taxon>
        <taxon>Basidiomycota</taxon>
        <taxon>Agaricomycotina</taxon>
        <taxon>Agaricomycetes</taxon>
        <taxon>Agaricomycetidae</taxon>
        <taxon>Agaricales</taxon>
        <taxon>Agaricineae</taxon>
        <taxon>Psathyrellaceae</taxon>
        <taxon>Coprinopsis</taxon>
    </lineage>
</organism>